<keyword evidence="4" id="KW-0963">Cytoplasm</keyword>
<dbReference type="InterPro" id="IPR000266">
    <property type="entry name" value="Ribosomal_uS17"/>
</dbReference>
<evidence type="ECO:0000256" key="5">
    <source>
        <dbReference type="ARBA" id="ARBA00022553"/>
    </source>
</evidence>
<keyword evidence="5" id="KW-0597">Phosphoprotein</keyword>
<evidence type="ECO:0000256" key="3">
    <source>
        <dbReference type="ARBA" id="ARBA00022481"/>
    </source>
</evidence>
<dbReference type="FunFam" id="2.40.50.1000:FF:000008">
    <property type="entry name" value="40S ribosomal protein S11"/>
    <property type="match status" value="1"/>
</dbReference>
<keyword evidence="6" id="KW-0694">RNA-binding</keyword>
<sequence length="156" mass="17826">MEEAKKLKVFPRQTGVYIKPYASDAERPERRVRAEVCGFKAPETAYTRQYIDKKCPFTGDVNVRGRIFKGVVKKMKAEKTIVVVVNYVHYSKKYKRYSRRHTNFSVHMSPCFEGMISVGDTVMCGETRPLSKTKSSVVLGYTKKALPGTFKLLESI</sequence>
<evidence type="ECO:0000313" key="17">
    <source>
        <dbReference type="Proteomes" id="UP001059546"/>
    </source>
</evidence>
<dbReference type="Pfam" id="PF00366">
    <property type="entry name" value="Ribosomal_S17"/>
    <property type="match status" value="1"/>
</dbReference>
<dbReference type="Pfam" id="PF16205">
    <property type="entry name" value="Ribosomal_S17_N"/>
    <property type="match status" value="1"/>
</dbReference>
<keyword evidence="12" id="KW-0449">Lipoprotein</keyword>
<evidence type="ECO:0000256" key="1">
    <source>
        <dbReference type="ARBA" id="ARBA00004496"/>
    </source>
</evidence>
<evidence type="ECO:0000259" key="15">
    <source>
        <dbReference type="Pfam" id="PF16205"/>
    </source>
</evidence>
<dbReference type="PANTHER" id="PTHR10744">
    <property type="entry name" value="40S RIBOSOMAL PROTEIN S11 FAMILY MEMBER"/>
    <property type="match status" value="1"/>
</dbReference>
<evidence type="ECO:0000256" key="12">
    <source>
        <dbReference type="ARBA" id="ARBA00023288"/>
    </source>
</evidence>
<evidence type="ECO:0000256" key="9">
    <source>
        <dbReference type="ARBA" id="ARBA00022990"/>
    </source>
</evidence>
<dbReference type="PANTHER" id="PTHR10744:SF9">
    <property type="entry name" value="40S RIBOSOMAL PROTEIN S11-RELATED"/>
    <property type="match status" value="1"/>
</dbReference>
<dbReference type="GO" id="GO:0003723">
    <property type="term" value="F:RNA binding"/>
    <property type="evidence" value="ECO:0007669"/>
    <property type="project" value="UniProtKB-KW"/>
</dbReference>
<proteinExistence type="inferred from homology"/>
<evidence type="ECO:0000256" key="13">
    <source>
        <dbReference type="ARBA" id="ARBA00035164"/>
    </source>
</evidence>
<comment type="subcellular location">
    <subcellularLocation>
        <location evidence="1">Cytoplasm</location>
    </subcellularLocation>
</comment>
<dbReference type="GO" id="GO:0006412">
    <property type="term" value="P:translation"/>
    <property type="evidence" value="ECO:0007669"/>
    <property type="project" value="InterPro"/>
</dbReference>
<gene>
    <name evidence="16" type="ORF">GPU96_04g06800</name>
</gene>
<dbReference type="InterPro" id="IPR012340">
    <property type="entry name" value="NA-bd_OB-fold"/>
</dbReference>
<protein>
    <recommendedName>
        <fullName evidence="13">Small ribosomal subunit protein uS17</fullName>
    </recommendedName>
    <alternativeName>
        <fullName evidence="14">40S ribosomal protein S11</fullName>
    </alternativeName>
</protein>
<keyword evidence="11" id="KW-0687">Ribonucleoprotein</keyword>
<evidence type="ECO:0000256" key="14">
    <source>
        <dbReference type="ARBA" id="ARBA00035471"/>
    </source>
</evidence>
<reference evidence="16" key="1">
    <citation type="submission" date="2021-05" db="EMBL/GenBank/DDBJ databases">
        <title>Encephalitozoon hellem ATCC 50604 Complete Genome.</title>
        <authorList>
            <person name="Mascarenhas dos Santos A.C."/>
            <person name="Julian A.T."/>
            <person name="Pombert J.-F."/>
        </authorList>
    </citation>
    <scope>NUCLEOTIDE SEQUENCE</scope>
    <source>
        <strain evidence="16">ATCC 50604</strain>
    </source>
</reference>
<dbReference type="EMBL" id="CP075150">
    <property type="protein sequence ID" value="UTX42948.1"/>
    <property type="molecule type" value="Genomic_DNA"/>
</dbReference>
<evidence type="ECO:0000256" key="11">
    <source>
        <dbReference type="ARBA" id="ARBA00023274"/>
    </source>
</evidence>
<evidence type="ECO:0000256" key="7">
    <source>
        <dbReference type="ARBA" id="ARBA00022934"/>
    </source>
</evidence>
<dbReference type="InterPro" id="IPR032440">
    <property type="entry name" value="Ribosomal_uS17_N"/>
</dbReference>
<keyword evidence="9" id="KW-0007">Acetylation</keyword>
<dbReference type="AlphaFoldDB" id="A0A9Q9CBT5"/>
<dbReference type="GO" id="GO:0022627">
    <property type="term" value="C:cytosolic small ribosomal subunit"/>
    <property type="evidence" value="ECO:0007669"/>
    <property type="project" value="TreeGrafter"/>
</dbReference>
<feature type="domain" description="Small ribosomal subunit protein uS17 N-terminal" evidence="15">
    <location>
        <begin position="6"/>
        <end position="68"/>
    </location>
</feature>
<keyword evidence="3" id="KW-0488">Methylation</keyword>
<accession>A0A9Q9CBT5</accession>
<dbReference type="CDD" id="cd00364">
    <property type="entry name" value="Ribosomal_uS17"/>
    <property type="match status" value="1"/>
</dbReference>
<keyword evidence="8 16" id="KW-0689">Ribosomal protein</keyword>
<evidence type="ECO:0000256" key="6">
    <source>
        <dbReference type="ARBA" id="ARBA00022884"/>
    </source>
</evidence>
<evidence type="ECO:0000256" key="4">
    <source>
        <dbReference type="ARBA" id="ARBA00022490"/>
    </source>
</evidence>
<evidence type="ECO:0000256" key="10">
    <source>
        <dbReference type="ARBA" id="ARBA00023139"/>
    </source>
</evidence>
<evidence type="ECO:0000313" key="16">
    <source>
        <dbReference type="EMBL" id="UTX42948.1"/>
    </source>
</evidence>
<evidence type="ECO:0000256" key="2">
    <source>
        <dbReference type="ARBA" id="ARBA00010254"/>
    </source>
</evidence>
<keyword evidence="7" id="KW-0164">Citrullination</keyword>
<dbReference type="Proteomes" id="UP001059546">
    <property type="component" value="Chromosome IV"/>
</dbReference>
<organism evidence="16 17">
    <name type="scientific">Encephalitozoon hellem</name>
    <name type="common">Microsporidian parasite</name>
    <dbReference type="NCBI Taxonomy" id="27973"/>
    <lineage>
        <taxon>Eukaryota</taxon>
        <taxon>Fungi</taxon>
        <taxon>Fungi incertae sedis</taxon>
        <taxon>Microsporidia</taxon>
        <taxon>Unikaryonidae</taxon>
        <taxon>Encephalitozoon</taxon>
    </lineage>
</organism>
<dbReference type="Gene3D" id="2.40.50.1000">
    <property type="match status" value="1"/>
</dbReference>
<dbReference type="GO" id="GO:0003735">
    <property type="term" value="F:structural constituent of ribosome"/>
    <property type="evidence" value="ECO:0007669"/>
    <property type="project" value="InterPro"/>
</dbReference>
<name>A0A9Q9CBT5_ENCHE</name>
<keyword evidence="10" id="KW-0564">Palmitate</keyword>
<evidence type="ECO:0000256" key="8">
    <source>
        <dbReference type="ARBA" id="ARBA00022980"/>
    </source>
</evidence>
<comment type="similarity">
    <text evidence="2">Belongs to the universal ribosomal protein uS17 family.</text>
</comment>
<dbReference type="SUPFAM" id="SSF50249">
    <property type="entry name" value="Nucleic acid-binding proteins"/>
    <property type="match status" value="1"/>
</dbReference>